<gene>
    <name evidence="6" type="ORF">BJ085DRAFT_35782</name>
</gene>
<sequence length="213" mass="23390">MPKIKRQRTSLHARAVPVTTRAFAVEKDVETFIRPADQPAPELIDPSAYIKSLTATVPKAHPVAKQSVTVESPSAAPTASGREPTTGPRSKKEKQYLRRKQFMKKLNHAYSTMKESQKPKSSKKGTALTSGLQELRPLLKAIQQSSKPTTAEAATGRIKPAKKVTAKNRQNQLLEESRRFQLVLNHNAFKADPLKAVTAHLKNSLGGNQAHSS</sequence>
<dbReference type="AlphaFoldDB" id="A0A4P9ZRA1"/>
<dbReference type="Pfam" id="PF15341">
    <property type="entry name" value="SLX9"/>
    <property type="match status" value="1"/>
</dbReference>
<name>A0A4P9ZRA1_9FUNG</name>
<keyword evidence="4" id="KW-0539">Nucleus</keyword>
<feature type="compositionally biased region" description="Polar residues" evidence="5">
    <location>
        <begin position="66"/>
        <end position="77"/>
    </location>
</feature>
<dbReference type="InterPro" id="IPR028160">
    <property type="entry name" value="Slx9-like"/>
</dbReference>
<dbReference type="GO" id="GO:0030688">
    <property type="term" value="C:preribosome, small subunit precursor"/>
    <property type="evidence" value="ECO:0007669"/>
    <property type="project" value="InterPro"/>
</dbReference>
<feature type="region of interest" description="Disordered" evidence="5">
    <location>
        <begin position="142"/>
        <end position="172"/>
    </location>
</feature>
<dbReference type="Proteomes" id="UP000268162">
    <property type="component" value="Unassembled WGS sequence"/>
</dbReference>
<dbReference type="PANTHER" id="PTHR31109">
    <property type="entry name" value="PROTEIN FAM207A"/>
    <property type="match status" value="1"/>
</dbReference>
<dbReference type="GO" id="GO:0030686">
    <property type="term" value="C:90S preribosome"/>
    <property type="evidence" value="ECO:0007669"/>
    <property type="project" value="InterPro"/>
</dbReference>
<evidence type="ECO:0000313" key="6">
    <source>
        <dbReference type="EMBL" id="RKP36034.1"/>
    </source>
</evidence>
<dbReference type="PANTHER" id="PTHR31109:SF2">
    <property type="entry name" value="RIBOSOME BIOGENESIS PROTEIN SLX9 HOMOLOG"/>
    <property type="match status" value="1"/>
</dbReference>
<dbReference type="GO" id="GO:0000462">
    <property type="term" value="P:maturation of SSU-rRNA from tricistronic rRNA transcript (SSU-rRNA, 5.8S rRNA, LSU-rRNA)"/>
    <property type="evidence" value="ECO:0007669"/>
    <property type="project" value="InterPro"/>
</dbReference>
<organism evidence="6 7">
    <name type="scientific">Dimargaris cristalligena</name>
    <dbReference type="NCBI Taxonomy" id="215637"/>
    <lineage>
        <taxon>Eukaryota</taxon>
        <taxon>Fungi</taxon>
        <taxon>Fungi incertae sedis</taxon>
        <taxon>Zoopagomycota</taxon>
        <taxon>Kickxellomycotina</taxon>
        <taxon>Dimargaritomycetes</taxon>
        <taxon>Dimargaritales</taxon>
        <taxon>Dimargaritaceae</taxon>
        <taxon>Dimargaris</taxon>
    </lineage>
</organism>
<comment type="subcellular location">
    <subcellularLocation>
        <location evidence="1">Nucleus</location>
        <location evidence="1">Nucleolus</location>
    </subcellularLocation>
</comment>
<accession>A0A4P9ZRA1</accession>
<evidence type="ECO:0000256" key="2">
    <source>
        <dbReference type="ARBA" id="ARBA00011022"/>
    </source>
</evidence>
<feature type="region of interest" description="Disordered" evidence="5">
    <location>
        <begin position="60"/>
        <end position="97"/>
    </location>
</feature>
<evidence type="ECO:0000256" key="1">
    <source>
        <dbReference type="ARBA" id="ARBA00004604"/>
    </source>
</evidence>
<evidence type="ECO:0000256" key="5">
    <source>
        <dbReference type="SAM" id="MobiDB-lite"/>
    </source>
</evidence>
<comment type="similarity">
    <text evidence="2">Belongs to the SLX9 family.</text>
</comment>
<reference evidence="7" key="1">
    <citation type="journal article" date="2018" name="Nat. Microbiol.">
        <title>Leveraging single-cell genomics to expand the fungal tree of life.</title>
        <authorList>
            <person name="Ahrendt S.R."/>
            <person name="Quandt C.A."/>
            <person name="Ciobanu D."/>
            <person name="Clum A."/>
            <person name="Salamov A."/>
            <person name="Andreopoulos B."/>
            <person name="Cheng J.F."/>
            <person name="Woyke T."/>
            <person name="Pelin A."/>
            <person name="Henrissat B."/>
            <person name="Reynolds N.K."/>
            <person name="Benny G.L."/>
            <person name="Smith M.E."/>
            <person name="James T.Y."/>
            <person name="Grigoriev I.V."/>
        </authorList>
    </citation>
    <scope>NUCLEOTIDE SEQUENCE [LARGE SCALE GENOMIC DNA]</scope>
    <source>
        <strain evidence="7">RSA 468</strain>
    </source>
</reference>
<proteinExistence type="inferred from homology"/>
<dbReference type="STRING" id="215637.A0A4P9ZRA1"/>
<evidence type="ECO:0000256" key="4">
    <source>
        <dbReference type="ARBA" id="ARBA00023242"/>
    </source>
</evidence>
<dbReference type="EMBL" id="ML002730">
    <property type="protein sequence ID" value="RKP36034.1"/>
    <property type="molecule type" value="Genomic_DNA"/>
</dbReference>
<evidence type="ECO:0000256" key="3">
    <source>
        <dbReference type="ARBA" id="ARBA00021321"/>
    </source>
</evidence>
<keyword evidence="7" id="KW-1185">Reference proteome</keyword>
<evidence type="ECO:0000313" key="7">
    <source>
        <dbReference type="Proteomes" id="UP000268162"/>
    </source>
</evidence>
<protein>
    <recommendedName>
        <fullName evidence="3">Ribosome biogenesis protein SLX9</fullName>
    </recommendedName>
</protein>
<dbReference type="GO" id="GO:0005730">
    <property type="term" value="C:nucleolus"/>
    <property type="evidence" value="ECO:0007669"/>
    <property type="project" value="UniProtKB-SubCell"/>
</dbReference>